<accession>A0A0L0H9N2</accession>
<dbReference type="OrthoDB" id="2161371at2759"/>
<keyword evidence="1" id="KW-0862">Zinc</keyword>
<feature type="region of interest" description="Disordered" evidence="3">
    <location>
        <begin position="404"/>
        <end position="472"/>
    </location>
</feature>
<feature type="coiled-coil region" evidence="2">
    <location>
        <begin position="234"/>
        <end position="289"/>
    </location>
</feature>
<dbReference type="AlphaFoldDB" id="A0A0L0H9N2"/>
<feature type="compositionally biased region" description="Basic and acidic residues" evidence="3">
    <location>
        <begin position="454"/>
        <end position="466"/>
    </location>
</feature>
<keyword evidence="2" id="KW-0175">Coiled coil</keyword>
<feature type="compositionally biased region" description="Polar residues" evidence="3">
    <location>
        <begin position="438"/>
        <end position="453"/>
    </location>
</feature>
<keyword evidence="1" id="KW-0479">Metal-binding</keyword>
<feature type="zinc finger region" description="C3H1-type" evidence="1">
    <location>
        <begin position="697"/>
        <end position="726"/>
    </location>
</feature>
<proteinExistence type="predicted"/>
<sequence length="743" mass="82115">MERPVSTPAVHRLPTYETVSNGTYWVTPKKEPESPPTSRIGDINCEPSPRSLSYEMLGVHADEPVTAGIRTPLNGLAEVDDIGMGSPSGGSNGASDMVPTNIQTAAASFPALLNIWARFATAKPVGRSPISEMQSVLESVPASSTVQAGDKLFAAVDNGRVSLRNNEEPVTCRPEGSGLLGRTAAAIHNANDEIKQRELYQLQLEILEHSEKVDLVENQFIEDMNASYQHQAEIARLANECDSLRARIMNLQKELVEKEAHKQRVDGARNQLSLKLAMSKQQLGEMKAEAATKRADLLARLKYVQIGQNAGVQPLGISSLEKHTGIPNQLMSTLNSNVLDTSKPPLSSNEIAMQTEGNASNRAMLPILKNKGAAVESRWSPISEIETAPEAPLEDAVQKLFESISQTPRRLGSEPQGESRTDERPVVISIIERDTDSSKQALSESRAVTPTRGNDNRRTEKSRSPERTSANPYLLASGKRQRVCLHWNRGNCIHRNCYHLHQCAYCGSSAHTFVECDRKAQICLHWNKSHCDLSRCPRLNVCMICHGDHGMFECPHKDKVKPEMPGRKYTDFCQNWNSSGLCGFDTCKRVHRCINCGGAHPSLDCPVVVTRYVNRSVPPPIAYPEESFAAGRRSPAPRSRQHTSDSATMDVGSHRKRGRYEGETGEREGRNKKFKIQLQETTPRKFKQSVPAINAVPQNGRTCHYWNNNKGYCRNGSQCRFLHTCETCGSHEHSATVCSIVAS</sequence>
<evidence type="ECO:0000313" key="6">
    <source>
        <dbReference type="Proteomes" id="UP000053201"/>
    </source>
</evidence>
<feature type="domain" description="C3H1-type" evidence="4">
    <location>
        <begin position="697"/>
        <end position="726"/>
    </location>
</feature>
<feature type="compositionally biased region" description="Low complexity" evidence="3">
    <location>
        <begin position="629"/>
        <end position="638"/>
    </location>
</feature>
<dbReference type="InParanoid" id="A0A0L0H9N2"/>
<dbReference type="VEuPathDB" id="FungiDB:SPPG_09450"/>
<feature type="compositionally biased region" description="Basic and acidic residues" evidence="3">
    <location>
        <begin position="659"/>
        <end position="670"/>
    </location>
</feature>
<dbReference type="InterPro" id="IPR000571">
    <property type="entry name" value="Znf_CCCH"/>
</dbReference>
<name>A0A0L0H9N2_SPIPD</name>
<keyword evidence="6" id="KW-1185">Reference proteome</keyword>
<evidence type="ECO:0000256" key="2">
    <source>
        <dbReference type="SAM" id="Coils"/>
    </source>
</evidence>
<dbReference type="RefSeq" id="XP_016605766.1">
    <property type="nucleotide sequence ID" value="XM_016757616.1"/>
</dbReference>
<reference evidence="5 6" key="1">
    <citation type="submission" date="2009-08" db="EMBL/GenBank/DDBJ databases">
        <title>The Genome Sequence of Spizellomyces punctatus strain DAOM BR117.</title>
        <authorList>
            <consortium name="The Broad Institute Genome Sequencing Platform"/>
            <person name="Russ C."/>
            <person name="Cuomo C."/>
            <person name="Shea T."/>
            <person name="Young S.K."/>
            <person name="Zeng Q."/>
            <person name="Koehrsen M."/>
            <person name="Haas B."/>
            <person name="Borodovsky M."/>
            <person name="Guigo R."/>
            <person name="Alvarado L."/>
            <person name="Berlin A."/>
            <person name="Bochicchio J."/>
            <person name="Borenstein D."/>
            <person name="Chapman S."/>
            <person name="Chen Z."/>
            <person name="Engels R."/>
            <person name="Freedman E."/>
            <person name="Gellesch M."/>
            <person name="Goldberg J."/>
            <person name="Griggs A."/>
            <person name="Gujja S."/>
            <person name="Heiman D."/>
            <person name="Hepburn T."/>
            <person name="Howarth C."/>
            <person name="Jen D."/>
            <person name="Larson L."/>
            <person name="Lewis B."/>
            <person name="Mehta T."/>
            <person name="Park D."/>
            <person name="Pearson M."/>
            <person name="Roberts A."/>
            <person name="Saif S."/>
            <person name="Shenoy N."/>
            <person name="Sisk P."/>
            <person name="Stolte C."/>
            <person name="Sykes S."/>
            <person name="Thomson T."/>
            <person name="Walk T."/>
            <person name="White J."/>
            <person name="Yandava C."/>
            <person name="Burger G."/>
            <person name="Gray M.W."/>
            <person name="Holland P.W.H."/>
            <person name="King N."/>
            <person name="Lang F.B.F."/>
            <person name="Roger A.J."/>
            <person name="Ruiz-Trillo I."/>
            <person name="Lander E."/>
            <person name="Nusbaum C."/>
        </authorList>
    </citation>
    <scope>NUCLEOTIDE SEQUENCE [LARGE SCALE GENOMIC DNA]</scope>
    <source>
        <strain evidence="5 6">DAOM BR117</strain>
    </source>
</reference>
<dbReference type="GeneID" id="27692575"/>
<organism evidence="5 6">
    <name type="scientific">Spizellomyces punctatus (strain DAOM BR117)</name>
    <dbReference type="NCBI Taxonomy" id="645134"/>
    <lineage>
        <taxon>Eukaryota</taxon>
        <taxon>Fungi</taxon>
        <taxon>Fungi incertae sedis</taxon>
        <taxon>Chytridiomycota</taxon>
        <taxon>Chytridiomycota incertae sedis</taxon>
        <taxon>Chytridiomycetes</taxon>
        <taxon>Spizellomycetales</taxon>
        <taxon>Spizellomycetaceae</taxon>
        <taxon>Spizellomyces</taxon>
    </lineage>
</organism>
<feature type="region of interest" description="Disordered" evidence="3">
    <location>
        <begin position="623"/>
        <end position="670"/>
    </location>
</feature>
<dbReference type="Proteomes" id="UP000053201">
    <property type="component" value="Unassembled WGS sequence"/>
</dbReference>
<protein>
    <recommendedName>
        <fullName evidence="4">C3H1-type domain-containing protein</fullName>
    </recommendedName>
</protein>
<feature type="compositionally biased region" description="Basic and acidic residues" evidence="3">
    <location>
        <begin position="417"/>
        <end position="437"/>
    </location>
</feature>
<dbReference type="PROSITE" id="PS50103">
    <property type="entry name" value="ZF_C3H1"/>
    <property type="match status" value="1"/>
</dbReference>
<evidence type="ECO:0000259" key="4">
    <source>
        <dbReference type="PROSITE" id="PS50103"/>
    </source>
</evidence>
<evidence type="ECO:0000313" key="5">
    <source>
        <dbReference type="EMBL" id="KNC97726.1"/>
    </source>
</evidence>
<keyword evidence="1" id="KW-0863">Zinc-finger</keyword>
<dbReference type="GO" id="GO:0008270">
    <property type="term" value="F:zinc ion binding"/>
    <property type="evidence" value="ECO:0007669"/>
    <property type="project" value="UniProtKB-KW"/>
</dbReference>
<evidence type="ECO:0000256" key="1">
    <source>
        <dbReference type="PROSITE-ProRule" id="PRU00723"/>
    </source>
</evidence>
<evidence type="ECO:0000256" key="3">
    <source>
        <dbReference type="SAM" id="MobiDB-lite"/>
    </source>
</evidence>
<dbReference type="EMBL" id="KQ257463">
    <property type="protein sequence ID" value="KNC97726.1"/>
    <property type="molecule type" value="Genomic_DNA"/>
</dbReference>
<gene>
    <name evidence="5" type="ORF">SPPG_09450</name>
</gene>